<organism evidence="1 2">
    <name type="scientific">Timema podura</name>
    <name type="common">Walking stick</name>
    <dbReference type="NCBI Taxonomy" id="61482"/>
    <lineage>
        <taxon>Eukaryota</taxon>
        <taxon>Metazoa</taxon>
        <taxon>Ecdysozoa</taxon>
        <taxon>Arthropoda</taxon>
        <taxon>Hexapoda</taxon>
        <taxon>Insecta</taxon>
        <taxon>Pterygota</taxon>
        <taxon>Neoptera</taxon>
        <taxon>Polyneoptera</taxon>
        <taxon>Phasmatodea</taxon>
        <taxon>Timematodea</taxon>
        <taxon>Timematoidea</taxon>
        <taxon>Timematidae</taxon>
        <taxon>Timema</taxon>
    </lineage>
</organism>
<name>A0ABN7NWS3_TIMPD</name>
<keyword evidence="2" id="KW-1185">Reference proteome</keyword>
<accession>A0ABN7NWS3</accession>
<evidence type="ECO:0000313" key="1">
    <source>
        <dbReference type="EMBL" id="CAG2060214.1"/>
    </source>
</evidence>
<dbReference type="EMBL" id="CAJPIN010011729">
    <property type="protein sequence ID" value="CAG2060214.1"/>
    <property type="molecule type" value="Genomic_DNA"/>
</dbReference>
<reference evidence="1" key="1">
    <citation type="submission" date="2021-03" db="EMBL/GenBank/DDBJ databases">
        <authorList>
            <person name="Tran Van P."/>
        </authorList>
    </citation>
    <scope>NUCLEOTIDE SEQUENCE</scope>
</reference>
<comment type="caution">
    <text evidence="1">The sequence shown here is derived from an EMBL/GenBank/DDBJ whole genome shotgun (WGS) entry which is preliminary data.</text>
</comment>
<sequence>MVLALDILGCYHVEVWLEAVIRHLYQCLQTLEDLLPHYILQDSHVFSVFQECGSPDYISYTIVEPNKVLNTHFLNRLISSTHDL</sequence>
<proteinExistence type="predicted"/>
<dbReference type="Proteomes" id="UP001153148">
    <property type="component" value="Unassembled WGS sequence"/>
</dbReference>
<protein>
    <submittedName>
        <fullName evidence="1">Uncharacterized protein</fullName>
    </submittedName>
</protein>
<evidence type="ECO:0000313" key="2">
    <source>
        <dbReference type="Proteomes" id="UP001153148"/>
    </source>
</evidence>
<gene>
    <name evidence="1" type="ORF">TPAB3V08_LOCUS7172</name>
</gene>